<reference evidence="2 3" key="1">
    <citation type="submission" date="2022-04" db="EMBL/GenBank/DDBJ databases">
        <title>Chromosome-level reference genomes for two strains of Caenorhabditis briggsae: an improved platform for comparative genomics.</title>
        <authorList>
            <person name="Stevens L."/>
            <person name="Andersen E."/>
        </authorList>
    </citation>
    <scope>NUCLEOTIDE SEQUENCE [LARGE SCALE GENOMIC DNA]</scope>
    <source>
        <strain evidence="2">VX34</strain>
        <tissue evidence="2">Whole-organism</tissue>
    </source>
</reference>
<dbReference type="Proteomes" id="UP000829354">
    <property type="component" value="Chromosome III"/>
</dbReference>
<sequence>MVDAEGPNDATTLHRRQPKSKATSALSGQSSVVGEAWPKDDASEERGDQGGLRRGLAVSTVWTTSHKSMFRIHFRAEGVRKWVTVTEDYVRVLLSEVLEFRVY</sequence>
<feature type="compositionally biased region" description="Polar residues" evidence="1">
    <location>
        <begin position="20"/>
        <end position="32"/>
    </location>
</feature>
<dbReference type="AlphaFoldDB" id="A0AAE9EHZ8"/>
<accession>A0AAE9EHZ8</accession>
<gene>
    <name evidence="2" type="ORF">L5515_004558</name>
</gene>
<name>A0AAE9EHZ8_CAEBR</name>
<proteinExistence type="predicted"/>
<protein>
    <submittedName>
        <fullName evidence="2">Uncharacterized protein</fullName>
    </submittedName>
</protein>
<evidence type="ECO:0000313" key="3">
    <source>
        <dbReference type="Proteomes" id="UP000829354"/>
    </source>
</evidence>
<feature type="compositionally biased region" description="Basic and acidic residues" evidence="1">
    <location>
        <begin position="37"/>
        <end position="48"/>
    </location>
</feature>
<keyword evidence="3" id="KW-1185">Reference proteome</keyword>
<evidence type="ECO:0000256" key="1">
    <source>
        <dbReference type="SAM" id="MobiDB-lite"/>
    </source>
</evidence>
<dbReference type="EMBL" id="CP092622">
    <property type="protein sequence ID" value="UMM24216.1"/>
    <property type="molecule type" value="Genomic_DNA"/>
</dbReference>
<evidence type="ECO:0000313" key="2">
    <source>
        <dbReference type="EMBL" id="UMM24216.1"/>
    </source>
</evidence>
<organism evidence="2 3">
    <name type="scientific">Caenorhabditis briggsae</name>
    <dbReference type="NCBI Taxonomy" id="6238"/>
    <lineage>
        <taxon>Eukaryota</taxon>
        <taxon>Metazoa</taxon>
        <taxon>Ecdysozoa</taxon>
        <taxon>Nematoda</taxon>
        <taxon>Chromadorea</taxon>
        <taxon>Rhabditida</taxon>
        <taxon>Rhabditina</taxon>
        <taxon>Rhabditomorpha</taxon>
        <taxon>Rhabditoidea</taxon>
        <taxon>Rhabditidae</taxon>
        <taxon>Peloderinae</taxon>
        <taxon>Caenorhabditis</taxon>
    </lineage>
</organism>
<feature type="region of interest" description="Disordered" evidence="1">
    <location>
        <begin position="1"/>
        <end position="53"/>
    </location>
</feature>